<dbReference type="AlphaFoldDB" id="A0A1H3U3J2"/>
<proteinExistence type="predicted"/>
<dbReference type="NCBIfam" id="NF041065">
    <property type="entry name" value="DpdH"/>
    <property type="match status" value="1"/>
</dbReference>
<reference evidence="1 2" key="1">
    <citation type="submission" date="2016-10" db="EMBL/GenBank/DDBJ databases">
        <authorList>
            <person name="de Groot N.N."/>
        </authorList>
    </citation>
    <scope>NUCLEOTIDE SEQUENCE [LARGE SCALE GENOMIC DNA]</scope>
    <source>
        <strain evidence="1 2">ICMP 14252</strain>
    </source>
</reference>
<sequence length="1032" mass="115121">MSLLSYWPTADEINDCIKHEAEGAHDAVLLAVHKPSPLSYKQISSGVKFEASEEDLFQYLITKDVPSGVHVVPITGASGVGKSHMVRILTARLQSTNEDDRYVIIRIPKSASLRRVVELILEKLPGEEYAPVKAEFSKAFTEELNIETAVIRFQRELEIALGELTKGLEARVRANPRDSALKEQWGHAANLPKFMGDPVLVDYFREKVFPRFVQRAIAGQNQAEQEAYVKDFDAGDFQLPDAIDISKAASPTHAYYTRTLLVREGEGMRTATRLLNESKVVDQAIRQLFNLHQSLGGMTLQEVIQEIRRLLLQQQRELVIFVEDFKALTGIQDILLKVLIQEGVRNGVRELATMRSVIAVTDGYLDSEDTIATRAKREWKVESELSSEQEVLRRTKALVASYLNAARWGYRELVHHFEINGGARAGQETWIGPYADHEDTSDARVLAAFGKEGEIPLFPYTEQAIEQFARSVLTRNNALVFTPRFIIDNILRGLLLPGRPAFERGQFPPPDINAPGTNAEVTQWLASLPVSEEVRERYRRVVAIWGNAPRTSEEIGSIPKEVFDAFKLSRPNIEFRSALQRKPKIDPIQPSLNSQPKPKDEYLTEALERWAQKSERLPQQPVANQIRKSIASALNERIDWSAERCIKSPIMHTDVFIPNAGGGGNKGENALLVADDHTDPSGQLRTELAAVVRFYDLNDGKMYYEGADDDLVWIGNLVDRLMPQALALLRAKIRQKLGMAVRLLSINSRILGLMERYRTPASLAAFLFGAPSIPQRLPDGVPAEFGDWRALQEQALRIRPELLQLVAFYCGSFQGAGKTPYAIDMARVTDYLLPESEVTNLNSLDLISTELKQALAVMSEARVKLLVRRVLQGAGNIRAKLTSELGENFDKQEIAVELKALADQLKESGVWNLDEIGMGHLAFKNLCEEFRSGALLEALSVLVNSGEGEAGESDGQLVSRMGRFDVHPLIVASRFVEAAGKVVRASEKRAKGLEDQFQDVDPQAQASEIQILFENLMSEMNALELEGATACS</sequence>
<evidence type="ECO:0000313" key="1">
    <source>
        <dbReference type="EMBL" id="SDZ56415.1"/>
    </source>
</evidence>
<accession>A0A1H3U3J2</accession>
<dbReference type="EMBL" id="FNOX01000012">
    <property type="protein sequence ID" value="SDZ56415.1"/>
    <property type="molecule type" value="Genomic_DNA"/>
</dbReference>
<name>A0A1H3U3J2_9PSED</name>
<protein>
    <submittedName>
        <fullName evidence="1">Uncharacterized protein</fullName>
    </submittedName>
</protein>
<gene>
    <name evidence="1" type="ORF">SAMN05216247_112232</name>
</gene>
<dbReference type="Proteomes" id="UP000182902">
    <property type="component" value="Unassembled WGS sequence"/>
</dbReference>
<evidence type="ECO:0000313" key="2">
    <source>
        <dbReference type="Proteomes" id="UP000182902"/>
    </source>
</evidence>
<organism evidence="1 2">
    <name type="scientific">Pseudomonas salomonii</name>
    <dbReference type="NCBI Taxonomy" id="191391"/>
    <lineage>
        <taxon>Bacteria</taxon>
        <taxon>Pseudomonadati</taxon>
        <taxon>Pseudomonadota</taxon>
        <taxon>Gammaproteobacteria</taxon>
        <taxon>Pseudomonadales</taxon>
        <taxon>Pseudomonadaceae</taxon>
        <taxon>Pseudomonas</taxon>
    </lineage>
</organism>
<dbReference type="SUPFAM" id="SSF52540">
    <property type="entry name" value="P-loop containing nucleoside triphosphate hydrolases"/>
    <property type="match status" value="1"/>
</dbReference>
<dbReference type="InterPro" id="IPR027417">
    <property type="entry name" value="P-loop_NTPase"/>
</dbReference>